<reference evidence="3 4" key="1">
    <citation type="journal article" date="2024" name="G3 (Bethesda)">
        <title>Genome assembly of Hibiscus sabdariffa L. provides insights into metabolisms of medicinal natural products.</title>
        <authorList>
            <person name="Kim T."/>
        </authorList>
    </citation>
    <scope>NUCLEOTIDE SEQUENCE [LARGE SCALE GENOMIC DNA]</scope>
    <source>
        <strain evidence="3">TK-2024</strain>
        <tissue evidence="3">Old leaves</tissue>
    </source>
</reference>
<accession>A0ABR2TQD2</accession>
<evidence type="ECO:0000313" key="3">
    <source>
        <dbReference type="EMBL" id="KAK9039676.1"/>
    </source>
</evidence>
<dbReference type="EMBL" id="JBBPBN010000004">
    <property type="protein sequence ID" value="KAK9039676.1"/>
    <property type="molecule type" value="Genomic_DNA"/>
</dbReference>
<dbReference type="CDD" id="cd03784">
    <property type="entry name" value="GT1_Gtf-like"/>
    <property type="match status" value="1"/>
</dbReference>
<dbReference type="Proteomes" id="UP001396334">
    <property type="component" value="Unassembled WGS sequence"/>
</dbReference>
<name>A0ABR2TQD2_9ROSI</name>
<proteinExistence type="predicted"/>
<evidence type="ECO:0000256" key="2">
    <source>
        <dbReference type="ARBA" id="ARBA00022679"/>
    </source>
</evidence>
<evidence type="ECO:0000256" key="1">
    <source>
        <dbReference type="ARBA" id="ARBA00022676"/>
    </source>
</evidence>
<dbReference type="PANTHER" id="PTHR48046:SF1">
    <property type="entry name" value="GLYCOSYLTRANSFERASE-RELATED"/>
    <property type="match status" value="1"/>
</dbReference>
<dbReference type="Gene3D" id="3.40.50.2000">
    <property type="entry name" value="Glycogen Phosphorylase B"/>
    <property type="match status" value="2"/>
</dbReference>
<evidence type="ECO:0000313" key="4">
    <source>
        <dbReference type="Proteomes" id="UP001396334"/>
    </source>
</evidence>
<gene>
    <name evidence="3" type="ORF">V6N11_014870</name>
</gene>
<dbReference type="Pfam" id="PF00201">
    <property type="entry name" value="UDPGT"/>
    <property type="match status" value="1"/>
</dbReference>
<protein>
    <recommendedName>
        <fullName evidence="5">Glycosyltransferase</fullName>
    </recommendedName>
</protein>
<sequence>MQLSPAVTSYHGDAVVVTRSRYHGDSVMVAEESVNGGGWMRDECWLEVAWKEINEKKYPNFQHKSSATRKVLPALHHRSRQLTRYHEVMFSLLSFSALVISETMEPSNPKPHVVLLSAPAHLSPVIELGKRLVTCQDVKVTIFVASFTQSAPAESRMVQAALTTKLFDVIHLPPADISSLVKPGDKGIMLLSATMRVVSPVFQDAMSRLETPATALVVEVFAIECLGIADELKIPKYVFVSTNAWFLALLVYTPILEKQVEGEYADHKKEPFILPGCSSIRAEDLPDPMLIRTSANYREFLKIGVEIPKADGILVNTWEELQPKTLASLRDGNLLGGVAKARIFPVGPIKSEESPAQENELFDWLDKQPTDSVLYISFGSIGGLSLEQMSELAWGLELSQQRFIWVVRPPIEKSGSGAGPTFGNNSEDMSSYLPEGFISRTRDMGVIVPQWAPQVEILSHPSCGGFFTHCGWNSAIECISNGLPMIAWPLYAEQRMNATMLAEEMGIAVRSKTLPSEGVVGREEIEKMVRKIFVGDDGRKMRARVKELKLSAEKAWSNGGSSYNALAEMVKHCLK</sequence>
<organism evidence="3 4">
    <name type="scientific">Hibiscus sabdariffa</name>
    <name type="common">roselle</name>
    <dbReference type="NCBI Taxonomy" id="183260"/>
    <lineage>
        <taxon>Eukaryota</taxon>
        <taxon>Viridiplantae</taxon>
        <taxon>Streptophyta</taxon>
        <taxon>Embryophyta</taxon>
        <taxon>Tracheophyta</taxon>
        <taxon>Spermatophyta</taxon>
        <taxon>Magnoliopsida</taxon>
        <taxon>eudicotyledons</taxon>
        <taxon>Gunneridae</taxon>
        <taxon>Pentapetalae</taxon>
        <taxon>rosids</taxon>
        <taxon>malvids</taxon>
        <taxon>Malvales</taxon>
        <taxon>Malvaceae</taxon>
        <taxon>Malvoideae</taxon>
        <taxon>Hibiscus</taxon>
    </lineage>
</organism>
<dbReference type="InterPro" id="IPR002213">
    <property type="entry name" value="UDP_glucos_trans"/>
</dbReference>
<keyword evidence="2" id="KW-0808">Transferase</keyword>
<evidence type="ECO:0008006" key="5">
    <source>
        <dbReference type="Google" id="ProtNLM"/>
    </source>
</evidence>
<comment type="caution">
    <text evidence="3">The sequence shown here is derived from an EMBL/GenBank/DDBJ whole genome shotgun (WGS) entry which is preliminary data.</text>
</comment>
<keyword evidence="4" id="KW-1185">Reference proteome</keyword>
<dbReference type="SUPFAM" id="SSF53756">
    <property type="entry name" value="UDP-Glycosyltransferase/glycogen phosphorylase"/>
    <property type="match status" value="1"/>
</dbReference>
<keyword evidence="1" id="KW-0328">Glycosyltransferase</keyword>
<dbReference type="PANTHER" id="PTHR48046">
    <property type="entry name" value="UDP-GLYCOSYLTRANSFERASE 72E1"/>
    <property type="match status" value="1"/>
</dbReference>